<dbReference type="AlphaFoldDB" id="A0AAE3N8P9"/>
<evidence type="ECO:0000313" key="4">
    <source>
        <dbReference type="Proteomes" id="UP001212602"/>
    </source>
</evidence>
<comment type="caution">
    <text evidence="3">The sequence shown here is derived from an EMBL/GenBank/DDBJ whole genome shotgun (WGS) entry which is preliminary data.</text>
</comment>
<protein>
    <submittedName>
        <fullName evidence="3">Tripartite tricarboxylate transporter substrate binding protein</fullName>
    </submittedName>
</protein>
<gene>
    <name evidence="3" type="ORF">PGB34_11480</name>
</gene>
<dbReference type="Gene3D" id="3.40.190.10">
    <property type="entry name" value="Periplasmic binding protein-like II"/>
    <property type="match status" value="1"/>
</dbReference>
<dbReference type="SUPFAM" id="SSF53850">
    <property type="entry name" value="Periplasmic binding protein-like II"/>
    <property type="match status" value="1"/>
</dbReference>
<proteinExistence type="inferred from homology"/>
<dbReference type="CDD" id="cd13578">
    <property type="entry name" value="PBP2_Bug27"/>
    <property type="match status" value="1"/>
</dbReference>
<dbReference type="PROSITE" id="PS51318">
    <property type="entry name" value="TAT"/>
    <property type="match status" value="1"/>
</dbReference>
<dbReference type="Proteomes" id="UP001212602">
    <property type="component" value="Unassembled WGS sequence"/>
</dbReference>
<dbReference type="PIRSF" id="PIRSF017082">
    <property type="entry name" value="YflP"/>
    <property type="match status" value="1"/>
</dbReference>
<feature type="chain" id="PRO_5042154822" evidence="2">
    <location>
        <begin position="31"/>
        <end position="331"/>
    </location>
</feature>
<comment type="similarity">
    <text evidence="1">Belongs to the UPF0065 (bug) family.</text>
</comment>
<dbReference type="InterPro" id="IPR042100">
    <property type="entry name" value="Bug_dom1"/>
</dbReference>
<evidence type="ECO:0000256" key="1">
    <source>
        <dbReference type="ARBA" id="ARBA00006987"/>
    </source>
</evidence>
<feature type="signal peptide" evidence="2">
    <location>
        <begin position="1"/>
        <end position="30"/>
    </location>
</feature>
<sequence>MHATSRRRWLIRSAALALLTASLPIAGAHAAEAFPTKPITMVVGFAAGGSADILARLLGESMGKTLGQPIVIDNRPGAGGTIANSFVAGAPADGHTLLFVTSGFPGAAALYPRLKYDNQKSFAPVALVGQSPVVVVVPASSPVRDFKSLLEAARKAPGKINYSAGGGGATTTALAAEFLKNDAKVDMQMIPYKGSGPALTALLSGEVDAGFDIPSSALPYIQAGKLRALAVTTAQRAPVLPEVPTVAELAVPRFEVTGWFGVLAPAGTPPAVVQRLHKEVNAALRQSAVAERLKSLGVEPGKASSADFAQLIGTETQRYGEAIRRLGLTPD</sequence>
<dbReference type="InterPro" id="IPR006311">
    <property type="entry name" value="TAT_signal"/>
</dbReference>
<dbReference type="RefSeq" id="WP_271428207.1">
    <property type="nucleotide sequence ID" value="NZ_JAQIPB010000003.1"/>
</dbReference>
<dbReference type="PANTHER" id="PTHR42928">
    <property type="entry name" value="TRICARBOXYLATE-BINDING PROTEIN"/>
    <property type="match status" value="1"/>
</dbReference>
<reference evidence="3" key="1">
    <citation type="submission" date="2023-01" db="EMBL/GenBank/DDBJ databases">
        <title>Xenophilus mangrovi sp. nov., isolated from soil of Mangrove nature reserve.</title>
        <authorList>
            <person name="Xu S."/>
            <person name="Liu Z."/>
            <person name="Xu Y."/>
        </authorList>
    </citation>
    <scope>NUCLEOTIDE SEQUENCE</scope>
    <source>
        <strain evidence="3">YW8</strain>
    </source>
</reference>
<dbReference type="EMBL" id="JAQIPB010000003">
    <property type="protein sequence ID" value="MDA7416988.1"/>
    <property type="molecule type" value="Genomic_DNA"/>
</dbReference>
<keyword evidence="4" id="KW-1185">Reference proteome</keyword>
<dbReference type="Pfam" id="PF03401">
    <property type="entry name" value="TctC"/>
    <property type="match status" value="1"/>
</dbReference>
<organism evidence="3 4">
    <name type="scientific">Xenophilus arseniciresistens</name>
    <dbReference type="NCBI Taxonomy" id="1283306"/>
    <lineage>
        <taxon>Bacteria</taxon>
        <taxon>Pseudomonadati</taxon>
        <taxon>Pseudomonadota</taxon>
        <taxon>Betaproteobacteria</taxon>
        <taxon>Burkholderiales</taxon>
        <taxon>Comamonadaceae</taxon>
        <taxon>Xenophilus</taxon>
    </lineage>
</organism>
<dbReference type="Gene3D" id="3.40.190.150">
    <property type="entry name" value="Bordetella uptake gene, domain 1"/>
    <property type="match status" value="1"/>
</dbReference>
<evidence type="ECO:0000256" key="2">
    <source>
        <dbReference type="SAM" id="SignalP"/>
    </source>
</evidence>
<accession>A0AAE3N8P9</accession>
<dbReference type="PANTHER" id="PTHR42928:SF5">
    <property type="entry name" value="BLR1237 PROTEIN"/>
    <property type="match status" value="1"/>
</dbReference>
<evidence type="ECO:0000313" key="3">
    <source>
        <dbReference type="EMBL" id="MDA7416988.1"/>
    </source>
</evidence>
<dbReference type="InterPro" id="IPR005064">
    <property type="entry name" value="BUG"/>
</dbReference>
<keyword evidence="2" id="KW-0732">Signal</keyword>
<name>A0AAE3N8P9_9BURK</name>